<keyword evidence="1" id="KW-0812">Transmembrane</keyword>
<protein>
    <recommendedName>
        <fullName evidence="2">RND related barrel-sandwich hybrid domain-containing protein</fullName>
    </recommendedName>
</protein>
<dbReference type="RefSeq" id="WP_186878581.1">
    <property type="nucleotide sequence ID" value="NZ_JACOPN010000005.1"/>
</dbReference>
<evidence type="ECO:0000313" key="4">
    <source>
        <dbReference type="Proteomes" id="UP000602260"/>
    </source>
</evidence>
<accession>A0A8J6IY57</accession>
<gene>
    <name evidence="3" type="ORF">H8S55_08190</name>
</gene>
<name>A0A8J6IY57_9FIRM</name>
<sequence length="421" mass="45446">MKQGKPVITVAIAAIAVALVIYFGFYVAKVFSEPYTTALAYTYTSNDSAEAVGILVRQETVLPAQTGIVDVTRSEGEKVGVGQSVAQVYRDSQAQNNQADLEALADQIQLLEYSSDGGGVDSAAKLDENILQAVTALHAASGVGDYNQLEDQARTLKSTVLKRGYVYGNGLGAEELSQKLNDLKSQYAALKQQTSSSTSSVRAPQSGVFSTLVDGYETAVTPQTVFQLTPSSLSALLAGQGKEAGGGMGKLITSTRWYFAAALPVSVAERLKEGITATLRFSGDFDQDIDMRVDQVGQAEGDKSVVVFSTDRYLSQTTLLRQQTAELIFNSWSGLRIPKQALRMEKSTYTDKETGQEVQNNRLGVYALLGGRAEFKTVEVVTEGDDYYVVRSTTDESDALRAGDEVIVRATELYDGQLLEY</sequence>
<evidence type="ECO:0000313" key="3">
    <source>
        <dbReference type="EMBL" id="MBC5717295.1"/>
    </source>
</evidence>
<reference evidence="3" key="1">
    <citation type="submission" date="2020-08" db="EMBL/GenBank/DDBJ databases">
        <title>Genome public.</title>
        <authorList>
            <person name="Liu C."/>
            <person name="Sun Q."/>
        </authorList>
    </citation>
    <scope>NUCLEOTIDE SEQUENCE</scope>
    <source>
        <strain evidence="3">BX5</strain>
    </source>
</reference>
<dbReference type="EMBL" id="JACOPN010000005">
    <property type="protein sequence ID" value="MBC5717295.1"/>
    <property type="molecule type" value="Genomic_DNA"/>
</dbReference>
<dbReference type="InterPro" id="IPR058709">
    <property type="entry name" value="BSH_RND-rel"/>
</dbReference>
<dbReference type="Pfam" id="PF26018">
    <property type="entry name" value="BSH_RND_rel"/>
    <property type="match status" value="1"/>
</dbReference>
<comment type="caution">
    <text evidence="3">The sequence shown here is derived from an EMBL/GenBank/DDBJ whole genome shotgun (WGS) entry which is preliminary data.</text>
</comment>
<keyword evidence="1" id="KW-1133">Transmembrane helix</keyword>
<keyword evidence="4" id="KW-1185">Reference proteome</keyword>
<organism evidence="3 4">
    <name type="scientific">Flintibacter faecis</name>
    <dbReference type="NCBI Taxonomy" id="2763047"/>
    <lineage>
        <taxon>Bacteria</taxon>
        <taxon>Bacillati</taxon>
        <taxon>Bacillota</taxon>
        <taxon>Clostridia</taxon>
        <taxon>Eubacteriales</taxon>
        <taxon>Flintibacter</taxon>
    </lineage>
</organism>
<feature type="domain" description="RND related barrel-sandwich hybrid" evidence="2">
    <location>
        <begin position="64"/>
        <end position="235"/>
    </location>
</feature>
<feature type="transmembrane region" description="Helical" evidence="1">
    <location>
        <begin position="7"/>
        <end position="28"/>
    </location>
</feature>
<keyword evidence="1" id="KW-0472">Membrane</keyword>
<evidence type="ECO:0000256" key="1">
    <source>
        <dbReference type="SAM" id="Phobius"/>
    </source>
</evidence>
<evidence type="ECO:0000259" key="2">
    <source>
        <dbReference type="Pfam" id="PF26018"/>
    </source>
</evidence>
<proteinExistence type="predicted"/>
<dbReference type="AlphaFoldDB" id="A0A8J6IY57"/>
<dbReference type="Proteomes" id="UP000602260">
    <property type="component" value="Unassembled WGS sequence"/>
</dbReference>